<dbReference type="HOGENOM" id="CLU_012598_1_0_1"/>
<organism evidence="5">
    <name type="scientific">Selaginella moellendorffii</name>
    <name type="common">Spikemoss</name>
    <dbReference type="NCBI Taxonomy" id="88036"/>
    <lineage>
        <taxon>Eukaryota</taxon>
        <taxon>Viridiplantae</taxon>
        <taxon>Streptophyta</taxon>
        <taxon>Embryophyta</taxon>
        <taxon>Tracheophyta</taxon>
        <taxon>Lycopodiopsida</taxon>
        <taxon>Selaginellales</taxon>
        <taxon>Selaginellaceae</taxon>
        <taxon>Selaginella</taxon>
    </lineage>
</organism>
<feature type="region of interest" description="Disordered" evidence="3">
    <location>
        <begin position="739"/>
        <end position="771"/>
    </location>
</feature>
<dbReference type="STRING" id="88036.D8T8I5"/>
<evidence type="ECO:0000256" key="1">
    <source>
        <dbReference type="ARBA" id="ARBA00006180"/>
    </source>
</evidence>
<proteinExistence type="inferred from homology"/>
<evidence type="ECO:0000256" key="2">
    <source>
        <dbReference type="ARBA" id="ARBA00023306"/>
    </source>
</evidence>
<dbReference type="GO" id="GO:0009966">
    <property type="term" value="P:regulation of signal transduction"/>
    <property type="evidence" value="ECO:0000318"/>
    <property type="project" value="GO_Central"/>
</dbReference>
<dbReference type="PANTHER" id="PTHR12634:SF8">
    <property type="entry name" value="FIERY MOUNTAIN, ISOFORM D"/>
    <property type="match status" value="1"/>
</dbReference>
<protein>
    <recommendedName>
        <fullName evidence="6">SIT4 phosphatase-associated family protein</fullName>
    </recommendedName>
</protein>
<dbReference type="Gramene" id="EFJ06999">
    <property type="protein sequence ID" value="EFJ06999"/>
    <property type="gene ID" value="SELMODRAFT_269871"/>
</dbReference>
<comment type="similarity">
    <text evidence="1">Belongs to the SAPS family.</text>
</comment>
<dbReference type="KEGG" id="smo:SELMODRAFT_269871"/>
<feature type="compositionally biased region" description="Basic and acidic residues" evidence="3">
    <location>
        <begin position="700"/>
        <end position="711"/>
    </location>
</feature>
<dbReference type="Proteomes" id="UP000001514">
    <property type="component" value="Unassembled WGS sequence"/>
</dbReference>
<evidence type="ECO:0000313" key="5">
    <source>
        <dbReference type="Proteomes" id="UP000001514"/>
    </source>
</evidence>
<dbReference type="InParanoid" id="D8T8I5"/>
<dbReference type="InterPro" id="IPR007587">
    <property type="entry name" value="SAPS"/>
</dbReference>
<dbReference type="FunCoup" id="D8T8I5">
    <property type="interactions" value="5101"/>
</dbReference>
<evidence type="ECO:0008006" key="6">
    <source>
        <dbReference type="Google" id="ProtNLM"/>
    </source>
</evidence>
<dbReference type="OMA" id="NESYYGQ"/>
<dbReference type="EMBL" id="GL377690">
    <property type="protein sequence ID" value="EFJ06999.1"/>
    <property type="molecule type" value="Genomic_DNA"/>
</dbReference>
<feature type="compositionally biased region" description="Basic and acidic residues" evidence="3">
    <location>
        <begin position="421"/>
        <end position="431"/>
    </location>
</feature>
<keyword evidence="2" id="KW-0131">Cell cycle</keyword>
<gene>
    <name evidence="4" type="ORF">SELMODRAFT_269871</name>
</gene>
<dbReference type="SUPFAM" id="SSF48371">
    <property type="entry name" value="ARM repeat"/>
    <property type="match status" value="1"/>
</dbReference>
<feature type="region of interest" description="Disordered" evidence="3">
    <location>
        <begin position="693"/>
        <end position="721"/>
    </location>
</feature>
<dbReference type="eggNOG" id="KOG2073">
    <property type="taxonomic scope" value="Eukaryota"/>
</dbReference>
<evidence type="ECO:0000256" key="3">
    <source>
        <dbReference type="SAM" id="MobiDB-lite"/>
    </source>
</evidence>
<keyword evidence="5" id="KW-1185">Reference proteome</keyword>
<feature type="compositionally biased region" description="Basic and acidic residues" evidence="3">
    <location>
        <begin position="749"/>
        <end position="766"/>
    </location>
</feature>
<feature type="region of interest" description="Disordered" evidence="3">
    <location>
        <begin position="421"/>
        <end position="442"/>
    </location>
</feature>
<evidence type="ECO:0000313" key="4">
    <source>
        <dbReference type="EMBL" id="EFJ06999.1"/>
    </source>
</evidence>
<reference evidence="4 5" key="1">
    <citation type="journal article" date="2011" name="Science">
        <title>The Selaginella genome identifies genetic changes associated with the evolution of vascular plants.</title>
        <authorList>
            <person name="Banks J.A."/>
            <person name="Nishiyama T."/>
            <person name="Hasebe M."/>
            <person name="Bowman J.L."/>
            <person name="Gribskov M."/>
            <person name="dePamphilis C."/>
            <person name="Albert V.A."/>
            <person name="Aono N."/>
            <person name="Aoyama T."/>
            <person name="Ambrose B.A."/>
            <person name="Ashton N.W."/>
            <person name="Axtell M.J."/>
            <person name="Barker E."/>
            <person name="Barker M.S."/>
            <person name="Bennetzen J.L."/>
            <person name="Bonawitz N.D."/>
            <person name="Chapple C."/>
            <person name="Cheng C."/>
            <person name="Correa L.G."/>
            <person name="Dacre M."/>
            <person name="DeBarry J."/>
            <person name="Dreyer I."/>
            <person name="Elias M."/>
            <person name="Engstrom E.M."/>
            <person name="Estelle M."/>
            <person name="Feng L."/>
            <person name="Finet C."/>
            <person name="Floyd S.K."/>
            <person name="Frommer W.B."/>
            <person name="Fujita T."/>
            <person name="Gramzow L."/>
            <person name="Gutensohn M."/>
            <person name="Harholt J."/>
            <person name="Hattori M."/>
            <person name="Heyl A."/>
            <person name="Hirai T."/>
            <person name="Hiwatashi Y."/>
            <person name="Ishikawa M."/>
            <person name="Iwata M."/>
            <person name="Karol K.G."/>
            <person name="Koehler B."/>
            <person name="Kolukisaoglu U."/>
            <person name="Kubo M."/>
            <person name="Kurata T."/>
            <person name="Lalonde S."/>
            <person name="Li K."/>
            <person name="Li Y."/>
            <person name="Litt A."/>
            <person name="Lyons E."/>
            <person name="Manning G."/>
            <person name="Maruyama T."/>
            <person name="Michael T.P."/>
            <person name="Mikami K."/>
            <person name="Miyazaki S."/>
            <person name="Morinaga S."/>
            <person name="Murata T."/>
            <person name="Mueller-Roeber B."/>
            <person name="Nelson D.R."/>
            <person name="Obara M."/>
            <person name="Oguri Y."/>
            <person name="Olmstead R.G."/>
            <person name="Onodera N."/>
            <person name="Petersen B.L."/>
            <person name="Pils B."/>
            <person name="Prigge M."/>
            <person name="Rensing S.A."/>
            <person name="Riano-Pachon D.M."/>
            <person name="Roberts A.W."/>
            <person name="Sato Y."/>
            <person name="Scheller H.V."/>
            <person name="Schulz B."/>
            <person name="Schulz C."/>
            <person name="Shakirov E.V."/>
            <person name="Shibagaki N."/>
            <person name="Shinohara N."/>
            <person name="Shippen D.E."/>
            <person name="Soerensen I."/>
            <person name="Sotooka R."/>
            <person name="Sugimoto N."/>
            <person name="Sugita M."/>
            <person name="Sumikawa N."/>
            <person name="Tanurdzic M."/>
            <person name="Theissen G."/>
            <person name="Ulvskov P."/>
            <person name="Wakazuki S."/>
            <person name="Weng J.K."/>
            <person name="Willats W.W."/>
            <person name="Wipf D."/>
            <person name="Wolf P.G."/>
            <person name="Yang L."/>
            <person name="Zimmer A.D."/>
            <person name="Zhu Q."/>
            <person name="Mitros T."/>
            <person name="Hellsten U."/>
            <person name="Loque D."/>
            <person name="Otillar R."/>
            <person name="Salamov A."/>
            <person name="Schmutz J."/>
            <person name="Shapiro H."/>
            <person name="Lindquist E."/>
            <person name="Lucas S."/>
            <person name="Rokhsar D."/>
            <person name="Grigoriev I.V."/>
        </authorList>
    </citation>
    <scope>NUCLEOTIDE SEQUENCE [LARGE SCALE GENOMIC DNA]</scope>
</reference>
<dbReference type="AlphaFoldDB" id="D8T8I5"/>
<sequence length="789" mass="88102">MAGVFWKMAATSPIESILDKSGYTLEELLDEEQIIQECKSTNYRLVNFLRGKAQVQQMIRYIVEEAPEGASSERAFKFPFISCQVITCEVQDILKTLVEDEELLGFLFSFLDPSWKHGTLLAVNVVICLLIREHAAIIRYLQGHKDLLKNLVDLIGITSIKEVLMRLVEVSDHVIAYHVESLQWLAEETDILEMLVDKLNPQYPSEVHANAAETLAAISRSVPSDHYGNYSGPSALGSKLASPRFVAKLFNLALEDQESKSALIHSLSVCISLLDPKRASSAGLRSRPPAEMPVASPETVEGMLQSLGSLLRLLDIVDDTKRLPTTYGELRPPFGIHRLKIVEFVAVLLRTQSEAARQELIRLQALQTILGFFFDYPFNNMLHTHVEAIITSCIEDGGLTDNLFGDCDFLSRLLATDENQYAHDTRPESVSKKKPPPKVGNMGHLTRIANRLVQTENSNPRLQGYLQSHPRWSQWQSTVLQQRNMLENVFQWTCGRPTSIRERPVESDDEEFRERDFDVSAMATNLTREVFRYGIFDDEDPDEISGPVGREDEDVYFDDESAEVVISSIRLSDEQERAPTWFDFQDVEPDNLTSSAGNSNAQLSALSRSFRDDEVVVGEDSELPSANEPSGWGDRNGVGGTDNAAFNLDYFSRSSADWANFQGYEISDEAIKRDDFGENNPFIVCFDDQSRGVSTTLDGEETKQEAAKDEALGTEAQPDTVVGVEEGATAKAMESALKEGVVGEAGPLKPKEMHLENTVPPEDKQGASEFNDVNYWRSDYENAVAGEQS</sequence>
<dbReference type="GO" id="GO:0019903">
    <property type="term" value="F:protein phosphatase binding"/>
    <property type="evidence" value="ECO:0007669"/>
    <property type="project" value="InterPro"/>
</dbReference>
<dbReference type="PANTHER" id="PTHR12634">
    <property type="entry name" value="SIT4 YEAST -ASSOCIATING PROTEIN-RELATED"/>
    <property type="match status" value="1"/>
</dbReference>
<dbReference type="Pfam" id="PF04499">
    <property type="entry name" value="SAPS"/>
    <property type="match status" value="1"/>
</dbReference>
<name>D8T8I5_SELML</name>
<accession>D8T8I5</accession>
<dbReference type="InterPro" id="IPR016024">
    <property type="entry name" value="ARM-type_fold"/>
</dbReference>
<feature type="region of interest" description="Disordered" evidence="3">
    <location>
        <begin position="617"/>
        <end position="638"/>
    </location>
</feature>
<dbReference type="GO" id="GO:0019888">
    <property type="term" value="F:protein phosphatase regulator activity"/>
    <property type="evidence" value="ECO:0000318"/>
    <property type="project" value="GO_Central"/>
</dbReference>